<proteinExistence type="predicted"/>
<keyword evidence="3" id="KW-1185">Reference proteome</keyword>
<name>A0ABR2WCU3_9FUNG</name>
<protein>
    <submittedName>
        <fullName evidence="2">Uncharacterized protein</fullName>
    </submittedName>
</protein>
<accession>A0ABR2WCU3</accession>
<reference evidence="2 3" key="1">
    <citation type="submission" date="2023-04" db="EMBL/GenBank/DDBJ databases">
        <title>Genome of Basidiobolus ranarum AG-B5.</title>
        <authorList>
            <person name="Stajich J.E."/>
            <person name="Carter-House D."/>
            <person name="Gryganskyi A."/>
        </authorList>
    </citation>
    <scope>NUCLEOTIDE SEQUENCE [LARGE SCALE GENOMIC DNA]</scope>
    <source>
        <strain evidence="2 3">AG-B5</strain>
    </source>
</reference>
<evidence type="ECO:0000313" key="3">
    <source>
        <dbReference type="Proteomes" id="UP001479436"/>
    </source>
</evidence>
<organism evidence="2 3">
    <name type="scientific">Basidiobolus ranarum</name>
    <dbReference type="NCBI Taxonomy" id="34480"/>
    <lineage>
        <taxon>Eukaryota</taxon>
        <taxon>Fungi</taxon>
        <taxon>Fungi incertae sedis</taxon>
        <taxon>Zoopagomycota</taxon>
        <taxon>Entomophthoromycotina</taxon>
        <taxon>Basidiobolomycetes</taxon>
        <taxon>Basidiobolales</taxon>
        <taxon>Basidiobolaceae</taxon>
        <taxon>Basidiobolus</taxon>
    </lineage>
</organism>
<keyword evidence="1" id="KW-0732">Signal</keyword>
<comment type="caution">
    <text evidence="2">The sequence shown here is derived from an EMBL/GenBank/DDBJ whole genome shotgun (WGS) entry which is preliminary data.</text>
</comment>
<feature type="signal peptide" evidence="1">
    <location>
        <begin position="1"/>
        <end position="22"/>
    </location>
</feature>
<evidence type="ECO:0000256" key="1">
    <source>
        <dbReference type="SAM" id="SignalP"/>
    </source>
</evidence>
<sequence length="61" mass="6376">MKFSAVAALLATVTVLAVFVNATPVAMEVKDTIDDKVGTLGCCHRYGCGPKGDRCCYFGGC</sequence>
<feature type="chain" id="PRO_5046345334" evidence="1">
    <location>
        <begin position="23"/>
        <end position="61"/>
    </location>
</feature>
<dbReference type="Proteomes" id="UP001479436">
    <property type="component" value="Unassembled WGS sequence"/>
</dbReference>
<dbReference type="EMBL" id="JASJQH010004570">
    <property type="protein sequence ID" value="KAK9754533.1"/>
    <property type="molecule type" value="Genomic_DNA"/>
</dbReference>
<evidence type="ECO:0000313" key="2">
    <source>
        <dbReference type="EMBL" id="KAK9754533.1"/>
    </source>
</evidence>
<gene>
    <name evidence="2" type="ORF">K7432_017882</name>
</gene>